<dbReference type="InterPro" id="IPR055060">
    <property type="entry name" value="ACOX_C_alpha1"/>
</dbReference>
<keyword evidence="2" id="KW-0812">Transmembrane</keyword>
<evidence type="ECO:0000256" key="1">
    <source>
        <dbReference type="ARBA" id="ARBA00005189"/>
    </source>
</evidence>
<feature type="non-terminal residue" evidence="4">
    <location>
        <position position="154"/>
    </location>
</feature>
<dbReference type="EMBL" id="JAHRIO010004869">
    <property type="protein sequence ID" value="MEQ2160153.1"/>
    <property type="molecule type" value="Genomic_DNA"/>
</dbReference>
<dbReference type="Gene3D" id="1.20.140.10">
    <property type="entry name" value="Butyryl-CoA Dehydrogenase, subunit A, domain 3"/>
    <property type="match status" value="1"/>
</dbReference>
<feature type="domain" description="Acyl-CoA oxidase C-alpha1" evidence="3">
    <location>
        <begin position="63"/>
        <end position="141"/>
    </location>
</feature>
<dbReference type="PANTHER" id="PTHR10909:SF390">
    <property type="entry name" value="PEROXISOMAL ACYL-COENZYME A OXIDASE 3"/>
    <property type="match status" value="1"/>
</dbReference>
<dbReference type="Pfam" id="PF22924">
    <property type="entry name" value="ACOX_C_alpha1"/>
    <property type="match status" value="1"/>
</dbReference>
<evidence type="ECO:0000256" key="2">
    <source>
        <dbReference type="SAM" id="Phobius"/>
    </source>
</evidence>
<comment type="pathway">
    <text evidence="1">Lipid metabolism.</text>
</comment>
<gene>
    <name evidence="4" type="ORF">GOODEAATRI_030561</name>
</gene>
<evidence type="ECO:0000313" key="5">
    <source>
        <dbReference type="Proteomes" id="UP001476798"/>
    </source>
</evidence>
<sequence>MVLGLQLSVNMSWLETWLLVKVTGINHICFTFIVGNDIYYFVFFLIALFKLQDANKRFGTFMGALSGGRIFITRMALAKLKMALTVAIRFSAIRQQFGPKDTEEIPILEYQLQQWRLIPYLAAAYALEQFSKTIFLEFTEFQIGQMTGATSNRQ</sequence>
<comment type="caution">
    <text evidence="4">The sequence shown here is derived from an EMBL/GenBank/DDBJ whole genome shotgun (WGS) entry which is preliminary data.</text>
</comment>
<dbReference type="Proteomes" id="UP001476798">
    <property type="component" value="Unassembled WGS sequence"/>
</dbReference>
<evidence type="ECO:0000259" key="3">
    <source>
        <dbReference type="Pfam" id="PF22924"/>
    </source>
</evidence>
<dbReference type="InterPro" id="IPR012258">
    <property type="entry name" value="Acyl-CoA_oxidase"/>
</dbReference>
<dbReference type="SUPFAM" id="SSF47203">
    <property type="entry name" value="Acyl-CoA dehydrogenase C-terminal domain-like"/>
    <property type="match status" value="1"/>
</dbReference>
<keyword evidence="2" id="KW-0472">Membrane</keyword>
<evidence type="ECO:0000313" key="4">
    <source>
        <dbReference type="EMBL" id="MEQ2160153.1"/>
    </source>
</evidence>
<reference evidence="4 5" key="1">
    <citation type="submission" date="2021-06" db="EMBL/GenBank/DDBJ databases">
        <authorList>
            <person name="Palmer J.M."/>
        </authorList>
    </citation>
    <scope>NUCLEOTIDE SEQUENCE [LARGE SCALE GENOMIC DNA]</scope>
    <source>
        <strain evidence="4 5">GA_2019</strain>
        <tissue evidence="4">Muscle</tissue>
    </source>
</reference>
<keyword evidence="5" id="KW-1185">Reference proteome</keyword>
<proteinExistence type="predicted"/>
<feature type="transmembrane region" description="Helical" evidence="2">
    <location>
        <begin position="25"/>
        <end position="49"/>
    </location>
</feature>
<dbReference type="InterPro" id="IPR036250">
    <property type="entry name" value="AcylCo_DH-like_C"/>
</dbReference>
<protein>
    <recommendedName>
        <fullName evidence="3">Acyl-CoA oxidase C-alpha1 domain-containing protein</fullName>
    </recommendedName>
</protein>
<accession>A0ABV0MP01</accession>
<organism evidence="4 5">
    <name type="scientific">Goodea atripinnis</name>
    <dbReference type="NCBI Taxonomy" id="208336"/>
    <lineage>
        <taxon>Eukaryota</taxon>
        <taxon>Metazoa</taxon>
        <taxon>Chordata</taxon>
        <taxon>Craniata</taxon>
        <taxon>Vertebrata</taxon>
        <taxon>Euteleostomi</taxon>
        <taxon>Actinopterygii</taxon>
        <taxon>Neopterygii</taxon>
        <taxon>Teleostei</taxon>
        <taxon>Neoteleostei</taxon>
        <taxon>Acanthomorphata</taxon>
        <taxon>Ovalentaria</taxon>
        <taxon>Atherinomorphae</taxon>
        <taxon>Cyprinodontiformes</taxon>
        <taxon>Goodeidae</taxon>
        <taxon>Goodea</taxon>
    </lineage>
</organism>
<name>A0ABV0MP01_9TELE</name>
<dbReference type="PANTHER" id="PTHR10909">
    <property type="entry name" value="ELECTRON TRANSPORT OXIDOREDUCTASE"/>
    <property type="match status" value="1"/>
</dbReference>
<keyword evidence="2" id="KW-1133">Transmembrane helix</keyword>